<evidence type="ECO:0000313" key="3">
    <source>
        <dbReference type="EMBL" id="GGF18281.1"/>
    </source>
</evidence>
<feature type="chain" id="PRO_5045550134" description="DUF4199 domain-containing protein" evidence="2">
    <location>
        <begin position="22"/>
        <end position="161"/>
    </location>
</feature>
<evidence type="ECO:0000256" key="1">
    <source>
        <dbReference type="SAM" id="Phobius"/>
    </source>
</evidence>
<comment type="caution">
    <text evidence="3">The sequence shown here is derived from an EMBL/GenBank/DDBJ whole genome shotgun (WGS) entry which is preliminary data.</text>
</comment>
<name>A0ABQ1UG31_9BACT</name>
<keyword evidence="1" id="KW-1133">Transmembrane helix</keyword>
<feature type="signal peptide" evidence="2">
    <location>
        <begin position="1"/>
        <end position="21"/>
    </location>
</feature>
<accession>A0ABQ1UG31</accession>
<protein>
    <recommendedName>
        <fullName evidence="5">DUF4199 domain-containing protein</fullName>
    </recommendedName>
</protein>
<keyword evidence="1" id="KW-0472">Membrane</keyword>
<keyword evidence="4" id="KW-1185">Reference proteome</keyword>
<proteinExistence type="predicted"/>
<sequence length="161" mass="17479">MRYAMLVCWLLNSLLALPIQAQTATDSINRAARLAPTVTHTRQDSIRAVQRLFHVRRRTGTWFIVGGTIAGATIAILYAATSAVSSVVNFGYPLTNQAPPKVDNTGYVGAGVVVGIGTVIPAIVLKTSFNRAKEKALLQAYEQGKPMPADIRNALHDKFFR</sequence>
<dbReference type="RefSeq" id="WP_188815064.1">
    <property type="nucleotide sequence ID" value="NZ_BMHT01000006.1"/>
</dbReference>
<gene>
    <name evidence="3" type="ORF">GCM10011383_32200</name>
</gene>
<evidence type="ECO:0000313" key="4">
    <source>
        <dbReference type="Proteomes" id="UP000632273"/>
    </source>
</evidence>
<feature type="transmembrane region" description="Helical" evidence="1">
    <location>
        <begin position="106"/>
        <end position="125"/>
    </location>
</feature>
<dbReference type="Proteomes" id="UP000632273">
    <property type="component" value="Unassembled WGS sequence"/>
</dbReference>
<dbReference type="EMBL" id="BMHT01000006">
    <property type="protein sequence ID" value="GGF18281.1"/>
    <property type="molecule type" value="Genomic_DNA"/>
</dbReference>
<reference evidence="4" key="1">
    <citation type="journal article" date="2019" name="Int. J. Syst. Evol. Microbiol.">
        <title>The Global Catalogue of Microorganisms (GCM) 10K type strain sequencing project: providing services to taxonomists for standard genome sequencing and annotation.</title>
        <authorList>
            <consortium name="The Broad Institute Genomics Platform"/>
            <consortium name="The Broad Institute Genome Sequencing Center for Infectious Disease"/>
            <person name="Wu L."/>
            <person name="Ma J."/>
        </authorList>
    </citation>
    <scope>NUCLEOTIDE SEQUENCE [LARGE SCALE GENOMIC DNA]</scope>
    <source>
        <strain evidence="4">CGMCC 1.15197</strain>
    </source>
</reference>
<keyword evidence="1" id="KW-0812">Transmembrane</keyword>
<evidence type="ECO:0000256" key="2">
    <source>
        <dbReference type="SAM" id="SignalP"/>
    </source>
</evidence>
<organism evidence="3 4">
    <name type="scientific">Hymenobacter cavernae</name>
    <dbReference type="NCBI Taxonomy" id="2044852"/>
    <lineage>
        <taxon>Bacteria</taxon>
        <taxon>Pseudomonadati</taxon>
        <taxon>Bacteroidota</taxon>
        <taxon>Cytophagia</taxon>
        <taxon>Cytophagales</taxon>
        <taxon>Hymenobacteraceae</taxon>
        <taxon>Hymenobacter</taxon>
    </lineage>
</organism>
<evidence type="ECO:0008006" key="5">
    <source>
        <dbReference type="Google" id="ProtNLM"/>
    </source>
</evidence>
<keyword evidence="2" id="KW-0732">Signal</keyword>